<feature type="region of interest" description="Disordered" evidence="1">
    <location>
        <begin position="1"/>
        <end position="37"/>
    </location>
</feature>
<evidence type="ECO:0000256" key="1">
    <source>
        <dbReference type="SAM" id="MobiDB-lite"/>
    </source>
</evidence>
<dbReference type="Pfam" id="PF13358">
    <property type="entry name" value="DDE_3"/>
    <property type="match status" value="1"/>
</dbReference>
<proteinExistence type="predicted"/>
<evidence type="ECO:0000313" key="3">
    <source>
        <dbReference type="EnsemblProtists" id="PYU1_T004203"/>
    </source>
</evidence>
<dbReference type="HOGENOM" id="CLU_822533_0_0_1"/>
<dbReference type="Gene3D" id="3.30.420.10">
    <property type="entry name" value="Ribonuclease H-like superfamily/Ribonuclease H"/>
    <property type="match status" value="1"/>
</dbReference>
<evidence type="ECO:0000259" key="2">
    <source>
        <dbReference type="Pfam" id="PF13358"/>
    </source>
</evidence>
<dbReference type="STRING" id="431595.K3WGW2"/>
<sequence length="338" mass="38261">MQAQEFYGAEEHSVDSESDGDSEPNEGDDSEEGFPDIEILKREYYNKKNIIDSVADYHTRVVRPYKVSKSDKRRYKPAGARERLQWRFDAPKPSYKRICVIRGATTPHGDQEDGPACPQQQFGASSEQRKPESTARLSWSERSTSRFLLARFVGCLLVKIHCATLTQEQPRAYEGAQIARLEWARASVVLGAQWESVVFSDEKKFNLDGPDGLQYYWHDLRKEEQVYSKRQAGGGSVVVWGAFSAKGKLRLAVLSGRQNSEDYVSTLCKYLLPFTALYHPGGFTFQQDNASIHRPSFTMQRLDERGVSIMKWPALSPDLNPIENIWGMLAGSVYEGGK</sequence>
<dbReference type="InParanoid" id="K3WGW2"/>
<dbReference type="AlphaFoldDB" id="K3WGW2"/>
<reference evidence="3" key="3">
    <citation type="submission" date="2015-02" db="UniProtKB">
        <authorList>
            <consortium name="EnsemblProtists"/>
        </authorList>
    </citation>
    <scope>IDENTIFICATION</scope>
    <source>
        <strain evidence="3">DAOM BR144</strain>
    </source>
</reference>
<feature type="domain" description="Tc1-like transposase DDE" evidence="2">
    <location>
        <begin position="197"/>
        <end position="330"/>
    </location>
</feature>
<evidence type="ECO:0000313" key="4">
    <source>
        <dbReference type="Proteomes" id="UP000019132"/>
    </source>
</evidence>
<dbReference type="PANTHER" id="PTHR23022">
    <property type="entry name" value="TRANSPOSABLE ELEMENT-RELATED"/>
    <property type="match status" value="1"/>
</dbReference>
<reference evidence="4" key="1">
    <citation type="journal article" date="2010" name="Genome Biol.">
        <title>Genome sequence of the necrotrophic plant pathogen Pythium ultimum reveals original pathogenicity mechanisms and effector repertoire.</title>
        <authorList>
            <person name="Levesque C.A."/>
            <person name="Brouwer H."/>
            <person name="Cano L."/>
            <person name="Hamilton J.P."/>
            <person name="Holt C."/>
            <person name="Huitema E."/>
            <person name="Raffaele S."/>
            <person name="Robideau G.P."/>
            <person name="Thines M."/>
            <person name="Win J."/>
            <person name="Zerillo M.M."/>
            <person name="Beakes G.W."/>
            <person name="Boore J.L."/>
            <person name="Busam D."/>
            <person name="Dumas B."/>
            <person name="Ferriera S."/>
            <person name="Fuerstenberg S.I."/>
            <person name="Gachon C.M."/>
            <person name="Gaulin E."/>
            <person name="Govers F."/>
            <person name="Grenville-Briggs L."/>
            <person name="Horner N."/>
            <person name="Hostetler J."/>
            <person name="Jiang R.H."/>
            <person name="Johnson J."/>
            <person name="Krajaejun T."/>
            <person name="Lin H."/>
            <person name="Meijer H.J."/>
            <person name="Moore B."/>
            <person name="Morris P."/>
            <person name="Phuntmart V."/>
            <person name="Puiu D."/>
            <person name="Shetty J."/>
            <person name="Stajich J.E."/>
            <person name="Tripathy S."/>
            <person name="Wawra S."/>
            <person name="van West P."/>
            <person name="Whitty B.R."/>
            <person name="Coutinho P.M."/>
            <person name="Henrissat B."/>
            <person name="Martin F."/>
            <person name="Thomas P.D."/>
            <person name="Tyler B.M."/>
            <person name="De Vries R.P."/>
            <person name="Kamoun S."/>
            <person name="Yandell M."/>
            <person name="Tisserat N."/>
            <person name="Buell C.R."/>
        </authorList>
    </citation>
    <scope>NUCLEOTIDE SEQUENCE</scope>
    <source>
        <strain evidence="4">DAOM:BR144</strain>
    </source>
</reference>
<dbReference type="PANTHER" id="PTHR23022:SF129">
    <property type="entry name" value="TRANSPOSABLE ELEMENT TC3 TRANSPOSASE"/>
    <property type="match status" value="1"/>
</dbReference>
<protein>
    <recommendedName>
        <fullName evidence="2">Tc1-like transposase DDE domain-containing protein</fullName>
    </recommendedName>
</protein>
<dbReference type="EMBL" id="GL376567">
    <property type="status" value="NOT_ANNOTATED_CDS"/>
    <property type="molecule type" value="Genomic_DNA"/>
</dbReference>
<organism evidence="3 4">
    <name type="scientific">Globisporangium ultimum (strain ATCC 200006 / CBS 805.95 / DAOM BR144)</name>
    <name type="common">Pythium ultimum</name>
    <dbReference type="NCBI Taxonomy" id="431595"/>
    <lineage>
        <taxon>Eukaryota</taxon>
        <taxon>Sar</taxon>
        <taxon>Stramenopiles</taxon>
        <taxon>Oomycota</taxon>
        <taxon>Peronosporomycetes</taxon>
        <taxon>Pythiales</taxon>
        <taxon>Pythiaceae</taxon>
        <taxon>Globisporangium</taxon>
    </lineage>
</organism>
<feature type="region of interest" description="Disordered" evidence="1">
    <location>
        <begin position="105"/>
        <end position="136"/>
    </location>
</feature>
<dbReference type="InterPro" id="IPR036397">
    <property type="entry name" value="RNaseH_sf"/>
</dbReference>
<dbReference type="GO" id="GO:0003676">
    <property type="term" value="F:nucleic acid binding"/>
    <property type="evidence" value="ECO:0007669"/>
    <property type="project" value="InterPro"/>
</dbReference>
<name>K3WGW2_GLOUD</name>
<reference evidence="4" key="2">
    <citation type="submission" date="2010-04" db="EMBL/GenBank/DDBJ databases">
        <authorList>
            <person name="Buell R."/>
            <person name="Hamilton J."/>
            <person name="Hostetler J."/>
        </authorList>
    </citation>
    <scope>NUCLEOTIDE SEQUENCE [LARGE SCALE GENOMIC DNA]</scope>
    <source>
        <strain evidence="4">DAOM:BR144</strain>
    </source>
</reference>
<dbReference type="EnsemblProtists" id="PYU1_T004203">
    <property type="protein sequence ID" value="PYU1_T004203"/>
    <property type="gene ID" value="PYU1_G004193"/>
</dbReference>
<feature type="compositionally biased region" description="Acidic residues" evidence="1">
    <location>
        <begin position="16"/>
        <end position="35"/>
    </location>
</feature>
<dbReference type="Proteomes" id="UP000019132">
    <property type="component" value="Unassembled WGS sequence"/>
</dbReference>
<dbReference type="eggNOG" id="ENOG502S3HB">
    <property type="taxonomic scope" value="Eukaryota"/>
</dbReference>
<keyword evidence="4" id="KW-1185">Reference proteome</keyword>
<dbReference type="VEuPathDB" id="FungiDB:PYU1_G004193"/>
<dbReference type="InterPro" id="IPR052338">
    <property type="entry name" value="Transposase_5"/>
</dbReference>
<dbReference type="InterPro" id="IPR038717">
    <property type="entry name" value="Tc1-like_DDE_dom"/>
</dbReference>
<accession>K3WGW2</accession>